<sequence length="255" mass="28176">MKHQLLFLLFVGLTPFYSCTDPNKEPGPDGNTSGKAGYLVGKVLDQRGNGVAGATVFTENTVFKGHGAEVASKNDGTYQMALVEGLGQWIADAYTLVEYNGKVYKLRLHPENTESFAVEEKPVRNFEWRIQGRLPDKSLNLYYGGSAELYPDPNTEIRSEDVEFSFTPEGKLIDGSTGKTLKLSGGKSGSNNHNRIDDIPIGRYRVTALHKPTGLRLRVGDAWDGDDYFDSVTMEFKGTEASYRANQMGIAFTDR</sequence>
<name>C6VUC8_DYAFD</name>
<dbReference type="RefSeq" id="WP_015814850.1">
    <property type="nucleotide sequence ID" value="NC_013037.1"/>
</dbReference>
<dbReference type="HOGENOM" id="CLU_082101_0_0_10"/>
<accession>C6VUC8</accession>
<dbReference type="KEGG" id="dfe:Dfer_5417"/>
<dbReference type="AlphaFoldDB" id="C6VUC8"/>
<organism evidence="1 2">
    <name type="scientific">Dyadobacter fermentans (strain ATCC 700827 / DSM 18053 / CIP 107007 / KCTC 52180 / NS114)</name>
    <dbReference type="NCBI Taxonomy" id="471854"/>
    <lineage>
        <taxon>Bacteria</taxon>
        <taxon>Pseudomonadati</taxon>
        <taxon>Bacteroidota</taxon>
        <taxon>Cytophagia</taxon>
        <taxon>Cytophagales</taxon>
        <taxon>Spirosomataceae</taxon>
        <taxon>Dyadobacter</taxon>
    </lineage>
</organism>
<dbReference type="EMBL" id="CP001619">
    <property type="protein sequence ID" value="ACT96610.1"/>
    <property type="molecule type" value="Genomic_DNA"/>
</dbReference>
<keyword evidence="2" id="KW-1185">Reference proteome</keyword>
<reference evidence="1 2" key="1">
    <citation type="journal article" date="2009" name="Stand. Genomic Sci.">
        <title>Complete genome sequence of Dyadobacter fermentans type strain (NS114).</title>
        <authorList>
            <person name="Lang E."/>
            <person name="Lapidus A."/>
            <person name="Chertkov O."/>
            <person name="Brettin T."/>
            <person name="Detter J.C."/>
            <person name="Han C."/>
            <person name="Copeland A."/>
            <person name="Glavina Del Rio T."/>
            <person name="Nolan M."/>
            <person name="Chen F."/>
            <person name="Lucas S."/>
            <person name="Tice H."/>
            <person name="Cheng J.F."/>
            <person name="Land M."/>
            <person name="Hauser L."/>
            <person name="Chang Y.J."/>
            <person name="Jeffries C.D."/>
            <person name="Kopitz M."/>
            <person name="Bruce D."/>
            <person name="Goodwin L."/>
            <person name="Pitluck S."/>
            <person name="Ovchinnikova G."/>
            <person name="Pati A."/>
            <person name="Ivanova N."/>
            <person name="Mavrommatis K."/>
            <person name="Chen A."/>
            <person name="Palaniappan K."/>
            <person name="Chain P."/>
            <person name="Bristow J."/>
            <person name="Eisen J.A."/>
            <person name="Markowitz V."/>
            <person name="Hugenholtz P."/>
            <person name="Goker M."/>
            <person name="Rohde M."/>
            <person name="Kyrpides N.C."/>
            <person name="Klenk H.P."/>
        </authorList>
    </citation>
    <scope>NUCLEOTIDE SEQUENCE [LARGE SCALE GENOMIC DNA]</scope>
    <source>
        <strain evidence="2">ATCC 700827 / DSM 18053 / CIP 107007 / KCTC 52180 / NS114</strain>
    </source>
</reference>
<dbReference type="eggNOG" id="ENOG502ZPE3">
    <property type="taxonomic scope" value="Bacteria"/>
</dbReference>
<evidence type="ECO:0000313" key="1">
    <source>
        <dbReference type="EMBL" id="ACT96610.1"/>
    </source>
</evidence>
<evidence type="ECO:0000313" key="2">
    <source>
        <dbReference type="Proteomes" id="UP000002011"/>
    </source>
</evidence>
<dbReference type="OrthoDB" id="939978at2"/>
<proteinExistence type="predicted"/>
<dbReference type="Proteomes" id="UP000002011">
    <property type="component" value="Chromosome"/>
</dbReference>
<dbReference type="STRING" id="471854.Dfer_5417"/>
<gene>
    <name evidence="1" type="ordered locus">Dfer_5417</name>
</gene>
<evidence type="ECO:0008006" key="3">
    <source>
        <dbReference type="Google" id="ProtNLM"/>
    </source>
</evidence>
<protein>
    <recommendedName>
        <fullName evidence="3">Carboxypeptidase regulatory-like domain-containing protein</fullName>
    </recommendedName>
</protein>
<dbReference type="InterPro" id="IPR008969">
    <property type="entry name" value="CarboxyPept-like_regulatory"/>
</dbReference>
<dbReference type="SUPFAM" id="SSF49464">
    <property type="entry name" value="Carboxypeptidase regulatory domain-like"/>
    <property type="match status" value="1"/>
</dbReference>